<sequence>TFGLPDRLRLDNGSPWGSTGAGGLTGLSVKWLKLGIALEFITPASPQENGRHERMHGTLKADTLNPPAATPAEQQRRFDAFRQSYNEQRPHEALGQETPASHYQPSPRPYPRRVEAAVDEDDGIEVRRVRSSGEIKWRGGRVFIGEAFIGEPLALSETETGDHRVRFMSVDLGLIDRRTGKFRRFGPPRPKQTNTHTPNAGSQSVNHVPGP</sequence>
<comment type="caution">
    <text evidence="3">The sequence shown here is derived from an EMBL/GenBank/DDBJ whole genome shotgun (WGS) entry which is preliminary data.</text>
</comment>
<dbReference type="Pfam" id="PF13683">
    <property type="entry name" value="rve_3"/>
    <property type="match status" value="1"/>
</dbReference>
<feature type="domain" description="Integrase catalytic" evidence="2">
    <location>
        <begin position="1"/>
        <end position="107"/>
    </location>
</feature>
<evidence type="ECO:0000313" key="4">
    <source>
        <dbReference type="Proteomes" id="UP000241229"/>
    </source>
</evidence>
<dbReference type="InterPro" id="IPR036397">
    <property type="entry name" value="RNaseH_sf"/>
</dbReference>
<dbReference type="GO" id="GO:0003676">
    <property type="term" value="F:nucleic acid binding"/>
    <property type="evidence" value="ECO:0007669"/>
    <property type="project" value="InterPro"/>
</dbReference>
<keyword evidence="4" id="KW-1185">Reference proteome</keyword>
<feature type="compositionally biased region" description="Polar residues" evidence="1">
    <location>
        <begin position="191"/>
        <end position="211"/>
    </location>
</feature>
<reference evidence="3 4" key="1">
    <citation type="submission" date="2018-03" db="EMBL/GenBank/DDBJ databases">
        <title>The draft genome of Mesorhizobium sp. 6GN-30.</title>
        <authorList>
            <person name="Liu L."/>
            <person name="Li L."/>
            <person name="Wang T."/>
            <person name="Zhang X."/>
            <person name="Liang L."/>
        </authorList>
    </citation>
    <scope>NUCLEOTIDE SEQUENCE [LARGE SCALE GENOMIC DNA]</scope>
    <source>
        <strain evidence="3 4">6GN30</strain>
    </source>
</reference>
<evidence type="ECO:0000313" key="3">
    <source>
        <dbReference type="EMBL" id="PSJ63226.1"/>
    </source>
</evidence>
<accession>A0A2P7SL30</accession>
<dbReference type="RefSeq" id="WP_133170066.1">
    <property type="nucleotide sequence ID" value="NZ_PXYK01000005.1"/>
</dbReference>
<dbReference type="EMBL" id="PXYK01000005">
    <property type="protein sequence ID" value="PSJ63226.1"/>
    <property type="molecule type" value="Genomic_DNA"/>
</dbReference>
<feature type="region of interest" description="Disordered" evidence="1">
    <location>
        <begin position="87"/>
        <end position="110"/>
    </location>
</feature>
<evidence type="ECO:0000256" key="1">
    <source>
        <dbReference type="SAM" id="MobiDB-lite"/>
    </source>
</evidence>
<dbReference type="OrthoDB" id="9803878at2"/>
<name>A0A2P7SL30_9HYPH</name>
<feature type="region of interest" description="Disordered" evidence="1">
    <location>
        <begin position="1"/>
        <end position="21"/>
    </location>
</feature>
<protein>
    <submittedName>
        <fullName evidence="3">Transposase</fullName>
    </submittedName>
</protein>
<dbReference type="AlphaFoldDB" id="A0A2P7SL30"/>
<feature type="region of interest" description="Disordered" evidence="1">
    <location>
        <begin position="179"/>
        <end position="211"/>
    </location>
</feature>
<dbReference type="PROSITE" id="PS50994">
    <property type="entry name" value="INTEGRASE"/>
    <property type="match status" value="1"/>
</dbReference>
<dbReference type="SUPFAM" id="SSF53098">
    <property type="entry name" value="Ribonuclease H-like"/>
    <property type="match status" value="1"/>
</dbReference>
<dbReference type="InterPro" id="IPR012337">
    <property type="entry name" value="RNaseH-like_sf"/>
</dbReference>
<organism evidence="3 4">
    <name type="scientific">Kumtagia ephedrae</name>
    <dbReference type="NCBI Taxonomy" id="2116701"/>
    <lineage>
        <taxon>Bacteria</taxon>
        <taxon>Pseudomonadati</taxon>
        <taxon>Pseudomonadota</taxon>
        <taxon>Alphaproteobacteria</taxon>
        <taxon>Hyphomicrobiales</taxon>
        <taxon>Phyllobacteriaceae</taxon>
        <taxon>Kumtagia</taxon>
    </lineage>
</organism>
<feature type="non-terminal residue" evidence="3">
    <location>
        <position position="1"/>
    </location>
</feature>
<dbReference type="Proteomes" id="UP000241229">
    <property type="component" value="Unassembled WGS sequence"/>
</dbReference>
<dbReference type="InterPro" id="IPR001584">
    <property type="entry name" value="Integrase_cat-core"/>
</dbReference>
<proteinExistence type="predicted"/>
<dbReference type="GO" id="GO:0015074">
    <property type="term" value="P:DNA integration"/>
    <property type="evidence" value="ECO:0007669"/>
    <property type="project" value="InterPro"/>
</dbReference>
<gene>
    <name evidence="3" type="ORF">C7I84_06160</name>
</gene>
<dbReference type="Gene3D" id="3.30.420.10">
    <property type="entry name" value="Ribonuclease H-like superfamily/Ribonuclease H"/>
    <property type="match status" value="1"/>
</dbReference>
<feature type="compositionally biased region" description="Basic and acidic residues" evidence="1">
    <location>
        <begin position="1"/>
        <end position="10"/>
    </location>
</feature>
<evidence type="ECO:0000259" key="2">
    <source>
        <dbReference type="PROSITE" id="PS50994"/>
    </source>
</evidence>